<dbReference type="AlphaFoldDB" id="A0A1E3PD65"/>
<feature type="region of interest" description="Disordered" evidence="1">
    <location>
        <begin position="205"/>
        <end position="232"/>
    </location>
</feature>
<reference evidence="2 3" key="1">
    <citation type="journal article" date="2016" name="Proc. Natl. Acad. Sci. U.S.A.">
        <title>Comparative genomics of biotechnologically important yeasts.</title>
        <authorList>
            <person name="Riley R."/>
            <person name="Haridas S."/>
            <person name="Wolfe K.H."/>
            <person name="Lopes M.R."/>
            <person name="Hittinger C.T."/>
            <person name="Goeker M."/>
            <person name="Salamov A.A."/>
            <person name="Wisecaver J.H."/>
            <person name="Long T.M."/>
            <person name="Calvey C.H."/>
            <person name="Aerts A.L."/>
            <person name="Barry K.W."/>
            <person name="Choi C."/>
            <person name="Clum A."/>
            <person name="Coughlan A.Y."/>
            <person name="Deshpande S."/>
            <person name="Douglass A.P."/>
            <person name="Hanson S.J."/>
            <person name="Klenk H.-P."/>
            <person name="LaButti K.M."/>
            <person name="Lapidus A."/>
            <person name="Lindquist E.A."/>
            <person name="Lipzen A.M."/>
            <person name="Meier-Kolthoff J.P."/>
            <person name="Ohm R.A."/>
            <person name="Otillar R.P."/>
            <person name="Pangilinan J.L."/>
            <person name="Peng Y."/>
            <person name="Rokas A."/>
            <person name="Rosa C.A."/>
            <person name="Scheuner C."/>
            <person name="Sibirny A.A."/>
            <person name="Slot J.C."/>
            <person name="Stielow J.B."/>
            <person name="Sun H."/>
            <person name="Kurtzman C.P."/>
            <person name="Blackwell M."/>
            <person name="Grigoriev I.V."/>
            <person name="Jeffries T.W."/>
        </authorList>
    </citation>
    <scope>NUCLEOTIDE SEQUENCE [LARGE SCALE GENOMIC DNA]</scope>
    <source>
        <strain evidence="2 3">DSM 6958</strain>
    </source>
</reference>
<protein>
    <submittedName>
        <fullName evidence="2">Uncharacterized protein</fullName>
    </submittedName>
</protein>
<feature type="compositionally biased region" description="Low complexity" evidence="1">
    <location>
        <begin position="206"/>
        <end position="232"/>
    </location>
</feature>
<feature type="compositionally biased region" description="Basic and acidic residues" evidence="1">
    <location>
        <begin position="167"/>
        <end position="176"/>
    </location>
</feature>
<evidence type="ECO:0000313" key="3">
    <source>
        <dbReference type="Proteomes" id="UP000095009"/>
    </source>
</evidence>
<accession>A0A1E3PD65</accession>
<name>A0A1E3PD65_9ASCO</name>
<dbReference type="Proteomes" id="UP000095009">
    <property type="component" value="Unassembled WGS sequence"/>
</dbReference>
<dbReference type="EMBL" id="KV454415">
    <property type="protein sequence ID" value="ODQ63311.1"/>
    <property type="molecule type" value="Genomic_DNA"/>
</dbReference>
<gene>
    <name evidence="2" type="ORF">NADFUDRAFT_53581</name>
</gene>
<feature type="region of interest" description="Disordered" evidence="1">
    <location>
        <begin position="151"/>
        <end position="179"/>
    </location>
</feature>
<organism evidence="2 3">
    <name type="scientific">Nadsonia fulvescens var. elongata DSM 6958</name>
    <dbReference type="NCBI Taxonomy" id="857566"/>
    <lineage>
        <taxon>Eukaryota</taxon>
        <taxon>Fungi</taxon>
        <taxon>Dikarya</taxon>
        <taxon>Ascomycota</taxon>
        <taxon>Saccharomycotina</taxon>
        <taxon>Dipodascomycetes</taxon>
        <taxon>Dipodascales</taxon>
        <taxon>Dipodascales incertae sedis</taxon>
        <taxon>Nadsonia</taxon>
    </lineage>
</organism>
<evidence type="ECO:0000313" key="2">
    <source>
        <dbReference type="EMBL" id="ODQ63311.1"/>
    </source>
</evidence>
<keyword evidence="3" id="KW-1185">Reference proteome</keyword>
<dbReference type="OrthoDB" id="4084534at2759"/>
<evidence type="ECO:0000256" key="1">
    <source>
        <dbReference type="SAM" id="MobiDB-lite"/>
    </source>
</evidence>
<proteinExistence type="predicted"/>
<sequence length="414" mass="45972">MSNRDLFLVTRPLVKTFWRPVTENHIRTNVSKAVLRRYSVSHEYSIPSSSPQNHTTNFIGEILYPKNSTKNNLGIGHLEERTRLSPESESFGEKTAMPKSTQSISSILSVALQNSESSNVVGSRGLLTSSNLRSKKSNDWDTVLSGVFETSDVGQENNHPATPVKYSTRDRVDNDGSRVYGQDTDIEALFETPIAFSTTVTEPLKSSQGSSSLLSSSSSPISPSISESQQPSHDIDAILREARNSKIAYDQSKFRQQNAYEWSKNLAGRSPRTFELQNFFTPFHNENGHHKIPSMEYAIVTPSAKVIFRNGLILGNINRKNIQTVITDLLRPELYQDKIIELQNNGWIFIGTSNGQGSPEANLLFERMNPPPGSSSDKGHLKKVFTATLASLVGGIYYYYTVSDSEKTVMGPAI</sequence>